<sequence>MSTSGPWTFQHFIEAQANSYHNALAEIRAGRKRSHWMWFIFPQIEGLGHSPMAQLYAISGREEAKAYLAHSLLGPRLRECTLAVNRRPESDPVAIFGEIDAMKLKSSLTLFDAVAEPANPFAACLARFFGGEKDAATMRLLG</sequence>
<dbReference type="Gene3D" id="1.25.40.380">
    <property type="entry name" value="Protein of unknown function DUF1810"/>
    <property type="match status" value="1"/>
</dbReference>
<reference evidence="1 2" key="1">
    <citation type="submission" date="2020-08" db="EMBL/GenBank/DDBJ databases">
        <title>Genomic Encyclopedia of Type Strains, Phase IV (KMG-IV): sequencing the most valuable type-strain genomes for metagenomic binning, comparative biology and taxonomic classification.</title>
        <authorList>
            <person name="Goeker M."/>
        </authorList>
    </citation>
    <scope>NUCLEOTIDE SEQUENCE [LARGE SCALE GENOMIC DNA]</scope>
    <source>
        <strain evidence="1 2">DSM 7465</strain>
    </source>
</reference>
<dbReference type="Proteomes" id="UP000575068">
    <property type="component" value="Unassembled WGS sequence"/>
</dbReference>
<accession>A0A840HT43</accession>
<dbReference type="PIRSF" id="PIRSF008546">
    <property type="entry name" value="UCP008546"/>
    <property type="match status" value="1"/>
</dbReference>
<evidence type="ECO:0000313" key="1">
    <source>
        <dbReference type="EMBL" id="MBB4640760.1"/>
    </source>
</evidence>
<dbReference type="InterPro" id="IPR014937">
    <property type="entry name" value="DUF1810"/>
</dbReference>
<protein>
    <submittedName>
        <fullName evidence="1">Uncharacterized protein (DUF1810 family)</fullName>
    </submittedName>
</protein>
<keyword evidence="2" id="KW-1185">Reference proteome</keyword>
<dbReference type="EMBL" id="JACHOV010000003">
    <property type="protein sequence ID" value="MBB4640760.1"/>
    <property type="molecule type" value="Genomic_DNA"/>
</dbReference>
<dbReference type="AlphaFoldDB" id="A0A840HT43"/>
<comment type="caution">
    <text evidence="1">The sequence shown here is derived from an EMBL/GenBank/DDBJ whole genome shotgun (WGS) entry which is preliminary data.</text>
</comment>
<dbReference type="SUPFAM" id="SSF140736">
    <property type="entry name" value="Rv1873-like"/>
    <property type="match status" value="1"/>
</dbReference>
<evidence type="ECO:0000313" key="2">
    <source>
        <dbReference type="Proteomes" id="UP000575068"/>
    </source>
</evidence>
<dbReference type="Pfam" id="PF08837">
    <property type="entry name" value="DUF1810"/>
    <property type="match status" value="1"/>
</dbReference>
<gene>
    <name evidence="1" type="ORF">HNQ99_001053</name>
</gene>
<dbReference type="RefSeq" id="WP_184474587.1">
    <property type="nucleotide sequence ID" value="NZ_JACHOV010000003.1"/>
</dbReference>
<name>A0A840HT43_9SPHN</name>
<proteinExistence type="predicted"/>
<organism evidence="1 2">
    <name type="scientific">Rhizorhapis suberifaciens</name>
    <name type="common">corky root of lettuce</name>
    <dbReference type="NCBI Taxonomy" id="13656"/>
    <lineage>
        <taxon>Bacteria</taxon>
        <taxon>Pseudomonadati</taxon>
        <taxon>Pseudomonadota</taxon>
        <taxon>Alphaproteobacteria</taxon>
        <taxon>Sphingomonadales</taxon>
        <taxon>Sphingomonadaceae</taxon>
        <taxon>Rhizorhapis</taxon>
    </lineage>
</organism>
<dbReference type="InterPro" id="IPR036287">
    <property type="entry name" value="Rv1873-like_sf"/>
</dbReference>